<dbReference type="Pfam" id="PF22893">
    <property type="entry name" value="ULD_2"/>
    <property type="match status" value="1"/>
</dbReference>
<proteinExistence type="predicted"/>
<feature type="region of interest" description="Disordered" evidence="1">
    <location>
        <begin position="376"/>
        <end position="531"/>
    </location>
</feature>
<keyword evidence="4" id="KW-1185">Reference proteome</keyword>
<feature type="compositionally biased region" description="Basic and acidic residues" evidence="1">
    <location>
        <begin position="407"/>
        <end position="419"/>
    </location>
</feature>
<reference evidence="3" key="1">
    <citation type="journal article" date="2023" name="Mol. Phylogenet. Evol.">
        <title>Genome-scale phylogeny and comparative genomics of the fungal order Sordariales.</title>
        <authorList>
            <person name="Hensen N."/>
            <person name="Bonometti L."/>
            <person name="Westerberg I."/>
            <person name="Brannstrom I.O."/>
            <person name="Guillou S."/>
            <person name="Cros-Aarteil S."/>
            <person name="Calhoun S."/>
            <person name="Haridas S."/>
            <person name="Kuo A."/>
            <person name="Mondo S."/>
            <person name="Pangilinan J."/>
            <person name="Riley R."/>
            <person name="LaButti K."/>
            <person name="Andreopoulos B."/>
            <person name="Lipzen A."/>
            <person name="Chen C."/>
            <person name="Yan M."/>
            <person name="Daum C."/>
            <person name="Ng V."/>
            <person name="Clum A."/>
            <person name="Steindorff A."/>
            <person name="Ohm R.A."/>
            <person name="Martin F."/>
            <person name="Silar P."/>
            <person name="Natvig D.O."/>
            <person name="Lalanne C."/>
            <person name="Gautier V."/>
            <person name="Ament-Velasquez S.L."/>
            <person name="Kruys A."/>
            <person name="Hutchinson M.I."/>
            <person name="Powell A.J."/>
            <person name="Barry K."/>
            <person name="Miller A.N."/>
            <person name="Grigoriev I.V."/>
            <person name="Debuchy R."/>
            <person name="Gladieux P."/>
            <person name="Hiltunen Thoren M."/>
            <person name="Johannesson H."/>
        </authorList>
    </citation>
    <scope>NUCLEOTIDE SEQUENCE</scope>
    <source>
        <strain evidence="3">PSN243</strain>
    </source>
</reference>
<dbReference type="EMBL" id="MU865930">
    <property type="protein sequence ID" value="KAK4450976.1"/>
    <property type="molecule type" value="Genomic_DNA"/>
</dbReference>
<dbReference type="AlphaFoldDB" id="A0AAV9GTJ6"/>
<dbReference type="PANTHER" id="PTHR38886">
    <property type="entry name" value="SESA DOMAIN-CONTAINING PROTEIN"/>
    <property type="match status" value="1"/>
</dbReference>
<dbReference type="PANTHER" id="PTHR38886:SF1">
    <property type="entry name" value="NACHT-NTPASE AND P-LOOP NTPASES N-TERMINAL DOMAIN-CONTAINING PROTEIN"/>
    <property type="match status" value="1"/>
</dbReference>
<evidence type="ECO:0000256" key="1">
    <source>
        <dbReference type="SAM" id="MobiDB-lite"/>
    </source>
</evidence>
<evidence type="ECO:0000313" key="3">
    <source>
        <dbReference type="EMBL" id="KAK4450976.1"/>
    </source>
</evidence>
<dbReference type="Proteomes" id="UP001321760">
    <property type="component" value="Unassembled WGS sequence"/>
</dbReference>
<comment type="caution">
    <text evidence="3">The sequence shown here is derived from an EMBL/GenBank/DDBJ whole genome shotgun (WGS) entry which is preliminary data.</text>
</comment>
<evidence type="ECO:0000313" key="4">
    <source>
        <dbReference type="Proteomes" id="UP001321760"/>
    </source>
</evidence>
<feature type="domain" description="Ubiquitin-like" evidence="2">
    <location>
        <begin position="243"/>
        <end position="321"/>
    </location>
</feature>
<feature type="compositionally biased region" description="Basic and acidic residues" evidence="1">
    <location>
        <begin position="521"/>
        <end position="531"/>
    </location>
</feature>
<reference evidence="3" key="2">
    <citation type="submission" date="2023-05" db="EMBL/GenBank/DDBJ databases">
        <authorList>
            <consortium name="Lawrence Berkeley National Laboratory"/>
            <person name="Steindorff A."/>
            <person name="Hensen N."/>
            <person name="Bonometti L."/>
            <person name="Westerberg I."/>
            <person name="Brannstrom I.O."/>
            <person name="Guillou S."/>
            <person name="Cros-Aarteil S."/>
            <person name="Calhoun S."/>
            <person name="Haridas S."/>
            <person name="Kuo A."/>
            <person name="Mondo S."/>
            <person name="Pangilinan J."/>
            <person name="Riley R."/>
            <person name="Labutti K."/>
            <person name="Andreopoulos B."/>
            <person name="Lipzen A."/>
            <person name="Chen C."/>
            <person name="Yanf M."/>
            <person name="Daum C."/>
            <person name="Ng V."/>
            <person name="Clum A."/>
            <person name="Ohm R."/>
            <person name="Martin F."/>
            <person name="Silar P."/>
            <person name="Natvig D."/>
            <person name="Lalanne C."/>
            <person name="Gautier V."/>
            <person name="Ament-Velasquez S.L."/>
            <person name="Kruys A."/>
            <person name="Hutchinson M.I."/>
            <person name="Powell A.J."/>
            <person name="Barry K."/>
            <person name="Miller A.N."/>
            <person name="Grigoriev I.V."/>
            <person name="Debuchy R."/>
            <person name="Gladieux P."/>
            <person name="Thoren M.H."/>
            <person name="Johannesson H."/>
        </authorList>
    </citation>
    <scope>NUCLEOTIDE SEQUENCE</scope>
    <source>
        <strain evidence="3">PSN243</strain>
    </source>
</reference>
<name>A0AAV9GTJ6_9PEZI</name>
<evidence type="ECO:0000259" key="2">
    <source>
        <dbReference type="Pfam" id="PF22893"/>
    </source>
</evidence>
<gene>
    <name evidence="3" type="ORF">QBC34DRAFT_348557</name>
</gene>
<protein>
    <recommendedName>
        <fullName evidence="2">Ubiquitin-like domain-containing protein</fullName>
    </recommendedName>
</protein>
<accession>A0AAV9GTJ6</accession>
<sequence length="734" mass="82765">MEVALTFGAVGDFLSIALLIKDIISALDECRGSAKAFRELIEEITLLQKNVDQIERIYQGPELGDGFEDLASISQTSIAQIRKCLEGFCTRISNKYGPSLGVGGSGNVFKDVSRKIQWKLEEKEVERFRSEIMGYRMSLAMFLQVTTVRLVRNNHRAVSNQINQAEANTMNTVRQYGQSIENYLRFLALCILARLHLISKLGVDVKQTASQMLAMMFAMSGELGIIRAFVMQLDRGIDNGEHFVLGDATGRSFPIHLKTIISWEAFDVILADRFKGKKGERRTRRKLYSLHESSSQLEINRSVTFGNAFVPNQKVDMSLICRAPETPTDEGGESGTSSCPWCRAESPGRLGDRVRYVNCRKHFVRVVIETDDVNRLPFAPSAPRSQELQSKHERSDAMKSPIPGAAHRSDDTKEAKTADRNQPSPKTLDYPESESDEENLSGLAHVTLQTRKLTQPKSGANPDPLSESSDPGIIGGTGADPPQEDRRAHSDDGDDDFDAEPAMGRHPHDREYASRRPHHRPATDRDARGYGIRDGDKLKYWDPDEEPIRILGSIFDAASLGKWIFDWTSHHCDNKDEPMTQKAAEVWLILLRLAGKMKRAQRVIELRVRGAKVSHTAVEHDFIKGYIAEGDALMDSLRSLLRKCEDPMYRTVQDQDKPQERTLVAEAGVEFVKTMFDSARELQATEAWLSDARSWVRSFQETCEILIFQEEEREATGAYAWWFRSLSPIHEVED</sequence>
<organism evidence="3 4">
    <name type="scientific">Podospora aff. communis PSN243</name>
    <dbReference type="NCBI Taxonomy" id="3040156"/>
    <lineage>
        <taxon>Eukaryota</taxon>
        <taxon>Fungi</taxon>
        <taxon>Dikarya</taxon>
        <taxon>Ascomycota</taxon>
        <taxon>Pezizomycotina</taxon>
        <taxon>Sordariomycetes</taxon>
        <taxon>Sordariomycetidae</taxon>
        <taxon>Sordariales</taxon>
        <taxon>Podosporaceae</taxon>
        <taxon>Podospora</taxon>
    </lineage>
</organism>
<feature type="compositionally biased region" description="Polar residues" evidence="1">
    <location>
        <begin position="447"/>
        <end position="458"/>
    </location>
</feature>
<dbReference type="InterPro" id="IPR054464">
    <property type="entry name" value="ULD_fung"/>
</dbReference>